<evidence type="ECO:0000313" key="2">
    <source>
        <dbReference type="EMBL" id="MVB08836.1"/>
    </source>
</evidence>
<name>A0A7M4DAF2_9BACT</name>
<reference evidence="2 3" key="1">
    <citation type="submission" date="2019-11" db="EMBL/GenBank/DDBJ databases">
        <title>Draft genome sequence of Labilibaculum sp. strain SYP isolated from Black Sea.</title>
        <authorList>
            <person name="Yadav S."/>
            <person name="Villanueva L."/>
        </authorList>
    </citation>
    <scope>NUCLEOTIDE SEQUENCE [LARGE SCALE GENOMIC DNA]</scope>
    <source>
        <strain evidence="2 3">44</strain>
    </source>
</reference>
<sequence>MTRMGDLLYKDEAYSNIGVCMKVHSSLGSGFLESVYGEALTREFEKRKIPFEREKKIDLFYDGNKMNKYFKACHPEERRISYNNCLSKFKVY</sequence>
<dbReference type="Proteomes" id="UP000462449">
    <property type="component" value="Unassembled WGS sequence"/>
</dbReference>
<dbReference type="EMBL" id="QTZN02000055">
    <property type="protein sequence ID" value="MVB08836.1"/>
    <property type="molecule type" value="Genomic_DNA"/>
</dbReference>
<evidence type="ECO:0000313" key="4">
    <source>
        <dbReference type="Proteomes" id="UP000462449"/>
    </source>
</evidence>
<dbReference type="NCBIfam" id="TIGR04256">
    <property type="entry name" value="GxxExxY"/>
    <property type="match status" value="1"/>
</dbReference>
<evidence type="ECO:0000313" key="3">
    <source>
        <dbReference type="Proteomes" id="UP000285951"/>
    </source>
</evidence>
<dbReference type="InterPro" id="IPR026350">
    <property type="entry name" value="GxxExxY"/>
</dbReference>
<proteinExistence type="predicted"/>
<protein>
    <submittedName>
        <fullName evidence="1">GxxExxY protein</fullName>
    </submittedName>
</protein>
<organism evidence="1 4">
    <name type="scientific">Labilibaculum euxinus</name>
    <dbReference type="NCBI Taxonomy" id="2686357"/>
    <lineage>
        <taxon>Bacteria</taxon>
        <taxon>Pseudomonadati</taxon>
        <taxon>Bacteroidota</taxon>
        <taxon>Bacteroidia</taxon>
        <taxon>Marinilabiliales</taxon>
        <taxon>Marinifilaceae</taxon>
        <taxon>Labilibaculum</taxon>
    </lineage>
</organism>
<reference evidence="1 4" key="2">
    <citation type="submission" date="2019-12" db="EMBL/GenBank/DDBJ databases">
        <title>Draft genome sequence of Labilibaculum sp. strain 44 isolated from deep waters of Black Sea.</title>
        <authorList>
            <person name="Yadav S."/>
            <person name="Villanueva L."/>
        </authorList>
    </citation>
    <scope>NUCLEOTIDE SEQUENCE [LARGE SCALE GENOMIC DNA]</scope>
    <source>
        <strain evidence="1 4">44</strain>
    </source>
</reference>
<dbReference type="EMBL" id="WOTW01000055">
    <property type="protein sequence ID" value="MUP39631.1"/>
    <property type="molecule type" value="Genomic_DNA"/>
</dbReference>
<evidence type="ECO:0000313" key="1">
    <source>
        <dbReference type="EMBL" id="MUP39631.1"/>
    </source>
</evidence>
<dbReference type="AlphaFoldDB" id="A0A7M4DAF2"/>
<gene>
    <name evidence="2" type="ORF">DWB62_017595</name>
    <name evidence="1" type="ORF">GNY23_17595</name>
</gene>
<keyword evidence="3" id="KW-1185">Reference proteome</keyword>
<dbReference type="Proteomes" id="UP000285951">
    <property type="component" value="Unassembled WGS sequence"/>
</dbReference>
<accession>A0A7M4DAF2</accession>
<comment type="caution">
    <text evidence="1">The sequence shown here is derived from an EMBL/GenBank/DDBJ whole genome shotgun (WGS) entry which is preliminary data.</text>
</comment>
<dbReference type="OrthoDB" id="9806869at2"/>
<dbReference type="Pfam" id="PF13366">
    <property type="entry name" value="PDDEXK_3"/>
    <property type="match status" value="1"/>
</dbReference>